<proteinExistence type="predicted"/>
<dbReference type="AlphaFoldDB" id="A0AAE0YV85"/>
<sequence>MLRMKESNRNRNEGLDRIQKQASYVTWFGRVRSDLECMDRGSHSGHSHSHLLYIVLHLKATVWRPTANK</sequence>
<reference evidence="1" key="1">
    <citation type="journal article" date="2023" name="G3 (Bethesda)">
        <title>A reference genome for the long-term kleptoplast-retaining sea slug Elysia crispata morphotype clarki.</title>
        <authorList>
            <person name="Eastman K.E."/>
            <person name="Pendleton A.L."/>
            <person name="Shaikh M.A."/>
            <person name="Suttiyut T."/>
            <person name="Ogas R."/>
            <person name="Tomko P."/>
            <person name="Gavelis G."/>
            <person name="Widhalm J.R."/>
            <person name="Wisecaver J.H."/>
        </authorList>
    </citation>
    <scope>NUCLEOTIDE SEQUENCE</scope>
    <source>
        <strain evidence="1">ECLA1</strain>
    </source>
</reference>
<dbReference type="Proteomes" id="UP001283361">
    <property type="component" value="Unassembled WGS sequence"/>
</dbReference>
<organism evidence="1 2">
    <name type="scientific">Elysia crispata</name>
    <name type="common">lettuce slug</name>
    <dbReference type="NCBI Taxonomy" id="231223"/>
    <lineage>
        <taxon>Eukaryota</taxon>
        <taxon>Metazoa</taxon>
        <taxon>Spiralia</taxon>
        <taxon>Lophotrochozoa</taxon>
        <taxon>Mollusca</taxon>
        <taxon>Gastropoda</taxon>
        <taxon>Heterobranchia</taxon>
        <taxon>Euthyneura</taxon>
        <taxon>Panpulmonata</taxon>
        <taxon>Sacoglossa</taxon>
        <taxon>Placobranchoidea</taxon>
        <taxon>Plakobranchidae</taxon>
        <taxon>Elysia</taxon>
    </lineage>
</organism>
<keyword evidence="2" id="KW-1185">Reference proteome</keyword>
<dbReference type="EMBL" id="JAWDGP010005352">
    <property type="protein sequence ID" value="KAK3757657.1"/>
    <property type="molecule type" value="Genomic_DNA"/>
</dbReference>
<evidence type="ECO:0000313" key="2">
    <source>
        <dbReference type="Proteomes" id="UP001283361"/>
    </source>
</evidence>
<evidence type="ECO:0000313" key="1">
    <source>
        <dbReference type="EMBL" id="KAK3757657.1"/>
    </source>
</evidence>
<protein>
    <submittedName>
        <fullName evidence="1">Uncharacterized protein</fullName>
    </submittedName>
</protein>
<name>A0AAE0YV85_9GAST</name>
<gene>
    <name evidence="1" type="ORF">RRG08_000169</name>
</gene>
<comment type="caution">
    <text evidence="1">The sequence shown here is derived from an EMBL/GenBank/DDBJ whole genome shotgun (WGS) entry which is preliminary data.</text>
</comment>
<accession>A0AAE0YV85</accession>